<organism evidence="2 3">
    <name type="scientific">Coprinellus micaceus</name>
    <name type="common">Glistening ink-cap mushroom</name>
    <name type="synonym">Coprinus micaceus</name>
    <dbReference type="NCBI Taxonomy" id="71717"/>
    <lineage>
        <taxon>Eukaryota</taxon>
        <taxon>Fungi</taxon>
        <taxon>Dikarya</taxon>
        <taxon>Basidiomycota</taxon>
        <taxon>Agaricomycotina</taxon>
        <taxon>Agaricomycetes</taxon>
        <taxon>Agaricomycetidae</taxon>
        <taxon>Agaricales</taxon>
        <taxon>Agaricineae</taxon>
        <taxon>Psathyrellaceae</taxon>
        <taxon>Coprinellus</taxon>
    </lineage>
</organism>
<feature type="region of interest" description="Disordered" evidence="1">
    <location>
        <begin position="100"/>
        <end position="124"/>
    </location>
</feature>
<evidence type="ECO:0000313" key="3">
    <source>
        <dbReference type="Proteomes" id="UP000298030"/>
    </source>
</evidence>
<accession>A0A4Y7ST24</accession>
<proteinExistence type="predicted"/>
<comment type="caution">
    <text evidence="2">The sequence shown here is derived from an EMBL/GenBank/DDBJ whole genome shotgun (WGS) entry which is preliminary data.</text>
</comment>
<dbReference type="Proteomes" id="UP000298030">
    <property type="component" value="Unassembled WGS sequence"/>
</dbReference>
<gene>
    <name evidence="2" type="ORF">FA13DRAFT_1797279</name>
</gene>
<sequence>MTSSEGTIKEEASARAGTARPSPSARNSPVRYISLSVKPPSMPLPQPGHSAAIYKPQRLSSLQSTVTPTIFCIHIPPPSNYGASEINGFRLKASRLIGEEPPESSIAMASNRRREHLRPGDLPA</sequence>
<protein>
    <submittedName>
        <fullName evidence="2">Uncharacterized protein</fullName>
    </submittedName>
</protein>
<name>A0A4Y7ST24_COPMI</name>
<dbReference type="EMBL" id="QPFP01000067">
    <property type="protein sequence ID" value="TEB24409.1"/>
    <property type="molecule type" value="Genomic_DNA"/>
</dbReference>
<evidence type="ECO:0000313" key="2">
    <source>
        <dbReference type="EMBL" id="TEB24409.1"/>
    </source>
</evidence>
<evidence type="ECO:0000256" key="1">
    <source>
        <dbReference type="SAM" id="MobiDB-lite"/>
    </source>
</evidence>
<keyword evidence="3" id="KW-1185">Reference proteome</keyword>
<reference evidence="2 3" key="1">
    <citation type="journal article" date="2019" name="Nat. Ecol. Evol.">
        <title>Megaphylogeny resolves global patterns of mushroom evolution.</title>
        <authorList>
            <person name="Varga T."/>
            <person name="Krizsan K."/>
            <person name="Foldi C."/>
            <person name="Dima B."/>
            <person name="Sanchez-Garcia M."/>
            <person name="Sanchez-Ramirez S."/>
            <person name="Szollosi G.J."/>
            <person name="Szarkandi J.G."/>
            <person name="Papp V."/>
            <person name="Albert L."/>
            <person name="Andreopoulos W."/>
            <person name="Angelini C."/>
            <person name="Antonin V."/>
            <person name="Barry K.W."/>
            <person name="Bougher N.L."/>
            <person name="Buchanan P."/>
            <person name="Buyck B."/>
            <person name="Bense V."/>
            <person name="Catcheside P."/>
            <person name="Chovatia M."/>
            <person name="Cooper J."/>
            <person name="Damon W."/>
            <person name="Desjardin D."/>
            <person name="Finy P."/>
            <person name="Geml J."/>
            <person name="Haridas S."/>
            <person name="Hughes K."/>
            <person name="Justo A."/>
            <person name="Karasinski D."/>
            <person name="Kautmanova I."/>
            <person name="Kiss B."/>
            <person name="Kocsube S."/>
            <person name="Kotiranta H."/>
            <person name="LaButti K.M."/>
            <person name="Lechner B.E."/>
            <person name="Liimatainen K."/>
            <person name="Lipzen A."/>
            <person name="Lukacs Z."/>
            <person name="Mihaltcheva S."/>
            <person name="Morgado L.N."/>
            <person name="Niskanen T."/>
            <person name="Noordeloos M.E."/>
            <person name="Ohm R.A."/>
            <person name="Ortiz-Santana B."/>
            <person name="Ovrebo C."/>
            <person name="Racz N."/>
            <person name="Riley R."/>
            <person name="Savchenko A."/>
            <person name="Shiryaev A."/>
            <person name="Soop K."/>
            <person name="Spirin V."/>
            <person name="Szebenyi C."/>
            <person name="Tomsovsky M."/>
            <person name="Tulloss R.E."/>
            <person name="Uehling J."/>
            <person name="Grigoriev I.V."/>
            <person name="Vagvolgyi C."/>
            <person name="Papp T."/>
            <person name="Martin F.M."/>
            <person name="Miettinen O."/>
            <person name="Hibbett D.S."/>
            <person name="Nagy L.G."/>
        </authorList>
    </citation>
    <scope>NUCLEOTIDE SEQUENCE [LARGE SCALE GENOMIC DNA]</scope>
    <source>
        <strain evidence="2 3">FP101781</strain>
    </source>
</reference>
<feature type="region of interest" description="Disordered" evidence="1">
    <location>
        <begin position="1"/>
        <end position="29"/>
    </location>
</feature>
<dbReference type="AlphaFoldDB" id="A0A4Y7ST24"/>